<keyword evidence="2" id="KW-1185">Reference proteome</keyword>
<sequence>MSCPLACNFVLPSYLHLDARFTSSIFSHDPMVENNIDKSGYMEDISHGGKSRVFAKSPPLPMSVQYPHQEKIDDDWNAVWYKSIITSAKKINDDWNAVQYESMMMVPDTTFDFSRRARPGPWQLMWITSTSLHVARMYFIGNMIQEYEAETREV</sequence>
<reference evidence="1" key="1">
    <citation type="journal article" date="2020" name="New Phytol.">
        <title>Comparative genomics reveals dynamic genome evolution in host specialist ectomycorrhizal fungi.</title>
        <authorList>
            <person name="Lofgren L.A."/>
            <person name="Nguyen N.H."/>
            <person name="Vilgalys R."/>
            <person name="Ruytinx J."/>
            <person name="Liao H.L."/>
            <person name="Branco S."/>
            <person name="Kuo A."/>
            <person name="LaButti K."/>
            <person name="Lipzen A."/>
            <person name="Andreopoulos W."/>
            <person name="Pangilinan J."/>
            <person name="Riley R."/>
            <person name="Hundley H."/>
            <person name="Na H."/>
            <person name="Barry K."/>
            <person name="Grigoriev I.V."/>
            <person name="Stajich J.E."/>
            <person name="Kennedy P.G."/>
        </authorList>
    </citation>
    <scope>NUCLEOTIDE SEQUENCE</scope>
    <source>
        <strain evidence="1">MN1</strain>
    </source>
</reference>
<accession>A0A9P7E6J2</accession>
<evidence type="ECO:0000313" key="2">
    <source>
        <dbReference type="Proteomes" id="UP000807769"/>
    </source>
</evidence>
<protein>
    <submittedName>
        <fullName evidence="1">Uncharacterized protein</fullName>
    </submittedName>
</protein>
<evidence type="ECO:0000313" key="1">
    <source>
        <dbReference type="EMBL" id="KAG1812796.1"/>
    </source>
</evidence>
<dbReference type="AlphaFoldDB" id="A0A9P7E6J2"/>
<comment type="caution">
    <text evidence="1">The sequence shown here is derived from an EMBL/GenBank/DDBJ whole genome shotgun (WGS) entry which is preliminary data.</text>
</comment>
<dbReference type="EMBL" id="JABBWG010000025">
    <property type="protein sequence ID" value="KAG1812796.1"/>
    <property type="molecule type" value="Genomic_DNA"/>
</dbReference>
<dbReference type="RefSeq" id="XP_041190819.1">
    <property type="nucleotide sequence ID" value="XM_041333109.1"/>
</dbReference>
<organism evidence="1 2">
    <name type="scientific">Suillus subaureus</name>
    <dbReference type="NCBI Taxonomy" id="48587"/>
    <lineage>
        <taxon>Eukaryota</taxon>
        <taxon>Fungi</taxon>
        <taxon>Dikarya</taxon>
        <taxon>Basidiomycota</taxon>
        <taxon>Agaricomycotina</taxon>
        <taxon>Agaricomycetes</taxon>
        <taxon>Agaricomycetidae</taxon>
        <taxon>Boletales</taxon>
        <taxon>Suillineae</taxon>
        <taxon>Suillaceae</taxon>
        <taxon>Suillus</taxon>
    </lineage>
</organism>
<proteinExistence type="predicted"/>
<name>A0A9P7E6J2_9AGAM</name>
<gene>
    <name evidence="1" type="ORF">BJ212DRAFT_1301283</name>
</gene>
<dbReference type="OrthoDB" id="10624564at2759"/>
<dbReference type="GeneID" id="64627126"/>
<dbReference type="Proteomes" id="UP000807769">
    <property type="component" value="Unassembled WGS sequence"/>
</dbReference>